<keyword evidence="3" id="KW-1185">Reference proteome</keyword>
<dbReference type="InterPro" id="IPR000182">
    <property type="entry name" value="GNAT_dom"/>
</dbReference>
<feature type="domain" description="N-acetyltransferase" evidence="1">
    <location>
        <begin position="106"/>
        <end position="250"/>
    </location>
</feature>
<organism evidence="2 3">
    <name type="scientific">Catenulispora pinistramenti</name>
    <dbReference type="NCBI Taxonomy" id="2705254"/>
    <lineage>
        <taxon>Bacteria</taxon>
        <taxon>Bacillati</taxon>
        <taxon>Actinomycetota</taxon>
        <taxon>Actinomycetes</taxon>
        <taxon>Catenulisporales</taxon>
        <taxon>Catenulisporaceae</taxon>
        <taxon>Catenulispora</taxon>
    </lineage>
</organism>
<dbReference type="CDD" id="cd04301">
    <property type="entry name" value="NAT_SF"/>
    <property type="match status" value="1"/>
</dbReference>
<gene>
    <name evidence="2" type="ORF">KGQ19_34620</name>
</gene>
<proteinExistence type="predicted"/>
<dbReference type="EMBL" id="JAAFYZ010000166">
    <property type="protein sequence ID" value="MBS2552011.1"/>
    <property type="molecule type" value="Genomic_DNA"/>
</dbReference>
<protein>
    <submittedName>
        <fullName evidence="2">GNAT family N-acetyltransferase</fullName>
    </submittedName>
</protein>
<dbReference type="Pfam" id="PF00583">
    <property type="entry name" value="Acetyltransf_1"/>
    <property type="match status" value="1"/>
</dbReference>
<accession>A0ABS5L102</accession>
<dbReference type="RefSeq" id="WP_212017192.1">
    <property type="nucleotide sequence ID" value="NZ_JAAFYZ010000166.1"/>
</dbReference>
<name>A0ABS5L102_9ACTN</name>
<sequence>MLSIVEEPAGRWTARRDGTVVGRAELWVRPDRRRWLEFQDCAPEAYPALAAAVPGPVFVTVDVADERTREALLDGGFIVHRAEDDFVIPTDPARTGLAGVPIPPGIAFVSAADVDVDVLRRLDDALRQDVPGADGWCWTPEEFAAETFCPDFDPATYLVAVTAEGRQVGLVRVWWRQAGPRLGLIAVAGSHRRQGLAKALLAEVFAIAHQRGRTHVTAEADVTNVGSQTLLTSLGGQRVGGTVELVRAAP</sequence>
<comment type="caution">
    <text evidence="2">The sequence shown here is derived from an EMBL/GenBank/DDBJ whole genome shotgun (WGS) entry which is preliminary data.</text>
</comment>
<dbReference type="PROSITE" id="PS51186">
    <property type="entry name" value="GNAT"/>
    <property type="match status" value="1"/>
</dbReference>
<evidence type="ECO:0000259" key="1">
    <source>
        <dbReference type="PROSITE" id="PS51186"/>
    </source>
</evidence>
<dbReference type="SUPFAM" id="SSF55729">
    <property type="entry name" value="Acyl-CoA N-acyltransferases (Nat)"/>
    <property type="match status" value="1"/>
</dbReference>
<evidence type="ECO:0000313" key="2">
    <source>
        <dbReference type="EMBL" id="MBS2552011.1"/>
    </source>
</evidence>
<dbReference type="Gene3D" id="3.40.630.30">
    <property type="match status" value="1"/>
</dbReference>
<dbReference type="InterPro" id="IPR016181">
    <property type="entry name" value="Acyl_CoA_acyltransferase"/>
</dbReference>
<reference evidence="2 3" key="1">
    <citation type="submission" date="2020-02" db="EMBL/GenBank/DDBJ databases">
        <title>Acidophilic actinobacteria isolated from forest soil.</title>
        <authorList>
            <person name="Golinska P."/>
        </authorList>
    </citation>
    <scope>NUCLEOTIDE SEQUENCE [LARGE SCALE GENOMIC DNA]</scope>
    <source>
        <strain evidence="2 3">NL8</strain>
    </source>
</reference>
<dbReference type="Proteomes" id="UP000730482">
    <property type="component" value="Unassembled WGS sequence"/>
</dbReference>
<evidence type="ECO:0000313" key="3">
    <source>
        <dbReference type="Proteomes" id="UP000730482"/>
    </source>
</evidence>